<dbReference type="OrthoDB" id="8118055at2759"/>
<evidence type="ECO:0000256" key="5">
    <source>
        <dbReference type="ARBA" id="ARBA00022801"/>
    </source>
</evidence>
<dbReference type="InterPro" id="IPR050749">
    <property type="entry name" value="Glycosyl_Hydrolase_47"/>
</dbReference>
<keyword evidence="7 11" id="KW-1015">Disulfide bond</keyword>
<dbReference type="InterPro" id="IPR001382">
    <property type="entry name" value="Glyco_hydro_47"/>
</dbReference>
<organism evidence="14 15">
    <name type="scientific">Hesseltinella vesiculosa</name>
    <dbReference type="NCBI Taxonomy" id="101127"/>
    <lineage>
        <taxon>Eukaryota</taxon>
        <taxon>Fungi</taxon>
        <taxon>Fungi incertae sedis</taxon>
        <taxon>Mucoromycota</taxon>
        <taxon>Mucoromycotina</taxon>
        <taxon>Mucoromycetes</taxon>
        <taxon>Mucorales</taxon>
        <taxon>Cunninghamellaceae</taxon>
        <taxon>Hesseltinella</taxon>
    </lineage>
</organism>
<dbReference type="EMBL" id="MCGT01000008">
    <property type="protein sequence ID" value="ORX57557.1"/>
    <property type="molecule type" value="Genomic_DNA"/>
</dbReference>
<keyword evidence="13" id="KW-0732">Signal</keyword>
<gene>
    <name evidence="14" type="ORF">DM01DRAFT_1401900</name>
</gene>
<comment type="similarity">
    <text evidence="3 12">Belongs to the glycosyl hydrolase 47 family.</text>
</comment>
<comment type="caution">
    <text evidence="14">The sequence shown here is derived from an EMBL/GenBank/DDBJ whole genome shotgun (WGS) entry which is preliminary data.</text>
</comment>
<proteinExistence type="inferred from homology"/>
<dbReference type="PANTHER" id="PTHR11742">
    <property type="entry name" value="MANNOSYL-OLIGOSACCHARIDE ALPHA-1,2-MANNOSIDASE-RELATED"/>
    <property type="match status" value="1"/>
</dbReference>
<comment type="cofactor">
    <cofactor evidence="1 10">
        <name>Ca(2+)</name>
        <dbReference type="ChEBI" id="CHEBI:29108"/>
    </cofactor>
</comment>
<dbReference type="Gene3D" id="1.50.10.10">
    <property type="match status" value="2"/>
</dbReference>
<evidence type="ECO:0000256" key="11">
    <source>
        <dbReference type="PIRSR" id="PIRSR601382-3"/>
    </source>
</evidence>
<evidence type="ECO:0000313" key="14">
    <source>
        <dbReference type="EMBL" id="ORX57557.1"/>
    </source>
</evidence>
<evidence type="ECO:0000256" key="8">
    <source>
        <dbReference type="ARBA" id="ARBA00047669"/>
    </source>
</evidence>
<keyword evidence="15" id="KW-1185">Reference proteome</keyword>
<evidence type="ECO:0000256" key="13">
    <source>
        <dbReference type="SAM" id="SignalP"/>
    </source>
</evidence>
<evidence type="ECO:0000256" key="12">
    <source>
        <dbReference type="RuleBase" id="RU361193"/>
    </source>
</evidence>
<dbReference type="Pfam" id="PF01532">
    <property type="entry name" value="Glyco_hydro_47"/>
    <property type="match status" value="1"/>
</dbReference>
<feature type="disulfide bond" evidence="11">
    <location>
        <begin position="276"/>
        <end position="305"/>
    </location>
</feature>
<dbReference type="GO" id="GO:0004571">
    <property type="term" value="F:mannosyl-oligosaccharide 1,2-alpha-mannosidase activity"/>
    <property type="evidence" value="ECO:0007669"/>
    <property type="project" value="UniProtKB-EC"/>
</dbReference>
<dbReference type="GO" id="GO:0005509">
    <property type="term" value="F:calcium ion binding"/>
    <property type="evidence" value="ECO:0007669"/>
    <property type="project" value="InterPro"/>
</dbReference>
<keyword evidence="4 10" id="KW-0479">Metal-binding</keyword>
<dbReference type="GO" id="GO:0036503">
    <property type="term" value="P:ERAD pathway"/>
    <property type="evidence" value="ECO:0007669"/>
    <property type="project" value="UniProtKB-ARBA"/>
</dbReference>
<comment type="pathway">
    <text evidence="2">Protein modification; protein glycosylation.</text>
</comment>
<dbReference type="SUPFAM" id="SSF48225">
    <property type="entry name" value="Seven-hairpin glycosidases"/>
    <property type="match status" value="1"/>
</dbReference>
<dbReference type="AlphaFoldDB" id="A0A1X2GMV0"/>
<feature type="binding site" evidence="10">
    <location>
        <position position="430"/>
    </location>
    <ligand>
        <name>Ca(2+)</name>
        <dbReference type="ChEBI" id="CHEBI:29108"/>
    </ligand>
</feature>
<dbReference type="GO" id="GO:0005975">
    <property type="term" value="P:carbohydrate metabolic process"/>
    <property type="evidence" value="ECO:0007669"/>
    <property type="project" value="InterPro"/>
</dbReference>
<dbReference type="GO" id="GO:0016020">
    <property type="term" value="C:membrane"/>
    <property type="evidence" value="ECO:0007669"/>
    <property type="project" value="InterPro"/>
</dbReference>
<dbReference type="InterPro" id="IPR012341">
    <property type="entry name" value="6hp_glycosidase-like_sf"/>
</dbReference>
<evidence type="ECO:0000256" key="2">
    <source>
        <dbReference type="ARBA" id="ARBA00004922"/>
    </source>
</evidence>
<dbReference type="Proteomes" id="UP000242146">
    <property type="component" value="Unassembled WGS sequence"/>
</dbReference>
<dbReference type="GO" id="GO:0005783">
    <property type="term" value="C:endoplasmic reticulum"/>
    <property type="evidence" value="ECO:0007669"/>
    <property type="project" value="TreeGrafter"/>
</dbReference>
<name>A0A1X2GMV0_9FUNG</name>
<evidence type="ECO:0000256" key="3">
    <source>
        <dbReference type="ARBA" id="ARBA00007658"/>
    </source>
</evidence>
<comment type="catalytic activity">
    <reaction evidence="8">
        <text>N(4)-(alpha-D-Man-(1-&gt;2)-alpha-D-Man-(1-&gt;2)-alpha-D-Man-(1-&gt;3)-[alpha-D-Man-(1-&gt;3)-[alpha-D-Man-(1-&gt;2)-alpha-D-Man-(1-&gt;6)]-alpha-D-Man-(1-&gt;6)]-beta-D-Man-(1-&gt;4)-beta-D-GlcNAc-(1-&gt;4)-beta-D-GlcNAc)-L-asparaginyl-[protein] (N-glucan mannose isomer 8A1,2,3B1,3) + 3 H2O = N(4)-(alpha-D-Man-(1-&gt;3)-[alpha-D-Man-(1-&gt;3)-[alpha-D-Man-(1-&gt;6)]-alpha-D-Man-(1-&gt;6)]-beta-D-Man-(1-&gt;4)-beta-D-GlcNAc-(1-&gt;4)-beta-D-GlcNAc)-L-asparaginyl-[protein] (N-glucan mannose isomer 5A1,2) + 3 beta-D-mannose</text>
        <dbReference type="Rhea" id="RHEA:56028"/>
        <dbReference type="Rhea" id="RHEA-COMP:14358"/>
        <dbReference type="Rhea" id="RHEA-COMP:14367"/>
        <dbReference type="ChEBI" id="CHEBI:15377"/>
        <dbReference type="ChEBI" id="CHEBI:28563"/>
        <dbReference type="ChEBI" id="CHEBI:59087"/>
        <dbReference type="ChEBI" id="CHEBI:60628"/>
        <dbReference type="EC" id="3.2.1.113"/>
    </reaction>
</comment>
<keyword evidence="12 14" id="KW-0326">Glycosidase</keyword>
<sequence length="448" mass="50582">MILTCGWISVALISSALAFQAESPDARAAEVKNAFQYAWTNYVNHTFGSDEIQPVTGMASNSRNGWGASIFDGLDTLLIMGLKDEYEQALEHVSKVNWRVSNDPSKTFETNIRYLGGLLSAYDLQPNPILLSKALSLADQVILPAFDTPNKIPASYVNVTTGKPVPGNQVFLAEFGSMQLELVRLSQITGNSTYQELGLNIINRLAQVKPRYPGLYPMLWNLESFTPSDETIQLNLWEDSVASMETYLKSTTANGTVFLGEINDDLKLLQTGELICFIGGNILLGARYLNRPELDKFAKDLTDGCMTAWEKMPTGLAPEAWSWVDESQRLETFPNDVRLAMQTFGFIPQDKSYDLRPETLESLFYFYRITGDKSYQDKAWKIFKSIDTYCKVQYGYSRVLDTTANDTFKYLYLIFSDPELVSLDKYVFNTEAHPFKLPRPIQIQHTFS</sequence>
<dbReference type="PANTHER" id="PTHR11742:SF55">
    <property type="entry name" value="ENDOPLASMIC RETICULUM MANNOSYL-OLIGOSACCHARIDE 1,2-ALPHA-MANNOSIDASE"/>
    <property type="match status" value="1"/>
</dbReference>
<keyword evidence="6 10" id="KW-0106">Calcium</keyword>
<keyword evidence="5 12" id="KW-0378">Hydrolase</keyword>
<reference evidence="14 15" key="1">
    <citation type="submission" date="2016-07" db="EMBL/GenBank/DDBJ databases">
        <title>Pervasive Adenine N6-methylation of Active Genes in Fungi.</title>
        <authorList>
            <consortium name="DOE Joint Genome Institute"/>
            <person name="Mondo S.J."/>
            <person name="Dannebaum R.O."/>
            <person name="Kuo R.C."/>
            <person name="Labutti K."/>
            <person name="Haridas S."/>
            <person name="Kuo A."/>
            <person name="Salamov A."/>
            <person name="Ahrendt S.R."/>
            <person name="Lipzen A."/>
            <person name="Sullivan W."/>
            <person name="Andreopoulos W.B."/>
            <person name="Clum A."/>
            <person name="Lindquist E."/>
            <person name="Daum C."/>
            <person name="Ramamoorthy G.K."/>
            <person name="Gryganskyi A."/>
            <person name="Culley D."/>
            <person name="Magnuson J.K."/>
            <person name="James T.Y."/>
            <person name="O'Malley M.A."/>
            <person name="Stajich J.E."/>
            <person name="Spatafora J.W."/>
            <person name="Visel A."/>
            <person name="Grigoriev I.V."/>
        </authorList>
    </citation>
    <scope>NUCLEOTIDE SEQUENCE [LARGE SCALE GENOMIC DNA]</scope>
    <source>
        <strain evidence="14 15">NRRL 3301</strain>
    </source>
</reference>
<feature type="signal peptide" evidence="13">
    <location>
        <begin position="1"/>
        <end position="18"/>
    </location>
</feature>
<evidence type="ECO:0000256" key="10">
    <source>
        <dbReference type="PIRSR" id="PIRSR601382-2"/>
    </source>
</evidence>
<evidence type="ECO:0000256" key="1">
    <source>
        <dbReference type="ARBA" id="ARBA00001913"/>
    </source>
</evidence>
<evidence type="ECO:0000256" key="6">
    <source>
        <dbReference type="ARBA" id="ARBA00022837"/>
    </source>
</evidence>
<evidence type="ECO:0000313" key="15">
    <source>
        <dbReference type="Proteomes" id="UP000242146"/>
    </source>
</evidence>
<accession>A0A1X2GMV0</accession>
<feature type="chain" id="PRO_5012823727" description="alpha-1,2-Mannosidase" evidence="13">
    <location>
        <begin position="19"/>
        <end position="448"/>
    </location>
</feature>
<protein>
    <recommendedName>
        <fullName evidence="12">alpha-1,2-Mannosidase</fullName>
        <ecNumber evidence="12">3.2.1.-</ecNumber>
    </recommendedName>
</protein>
<dbReference type="EC" id="3.2.1.-" evidence="12"/>
<dbReference type="STRING" id="101127.A0A1X2GMV0"/>
<evidence type="ECO:0000256" key="7">
    <source>
        <dbReference type="ARBA" id="ARBA00023157"/>
    </source>
</evidence>
<evidence type="ECO:0000256" key="4">
    <source>
        <dbReference type="ARBA" id="ARBA00022723"/>
    </source>
</evidence>
<evidence type="ECO:0000256" key="9">
    <source>
        <dbReference type="ARBA" id="ARBA00048605"/>
    </source>
</evidence>
<dbReference type="InterPro" id="IPR036026">
    <property type="entry name" value="Seven-hairpin_glycosidases"/>
</dbReference>
<dbReference type="PRINTS" id="PR00747">
    <property type="entry name" value="GLYHDRLASE47"/>
</dbReference>
<comment type="catalytic activity">
    <reaction evidence="9">
        <text>N(4)-(alpha-D-Man-(1-&gt;2)-alpha-D-Man-(1-&gt;2)-alpha-D-Man-(1-&gt;3)-[alpha-D-Man-(1-&gt;2)-alpha-D-Man-(1-&gt;3)-[alpha-D-Man-(1-&gt;2)-alpha-D-Man-(1-&gt;6)]-alpha-D-Man-(1-&gt;6)]-beta-D-Man-(1-&gt;4)-beta-D-GlcNAc-(1-&gt;4)-beta-D-GlcNAc)-L-asparaginyl-[protein] (N-glucan mannose isomer 9A1,2,3B1,2,3) + 4 H2O = N(4)-(alpha-D-Man-(1-&gt;3)-[alpha-D-Man-(1-&gt;3)-[alpha-D-Man-(1-&gt;6)]-alpha-D-Man-(1-&gt;6)]-beta-D-Man-(1-&gt;4)-beta-D-GlcNAc-(1-&gt;4)-beta-D-GlcNAc)-L-asparaginyl-[protein] (N-glucan mannose isomer 5A1,2) + 4 beta-D-mannose</text>
        <dbReference type="Rhea" id="RHEA:56008"/>
        <dbReference type="Rhea" id="RHEA-COMP:14356"/>
        <dbReference type="Rhea" id="RHEA-COMP:14367"/>
        <dbReference type="ChEBI" id="CHEBI:15377"/>
        <dbReference type="ChEBI" id="CHEBI:28563"/>
        <dbReference type="ChEBI" id="CHEBI:59087"/>
        <dbReference type="ChEBI" id="CHEBI:139493"/>
        <dbReference type="EC" id="3.2.1.113"/>
    </reaction>
</comment>